<dbReference type="RefSeq" id="WP_163683146.1">
    <property type="nucleotide sequence ID" value="NZ_JAAIYP010000047.1"/>
</dbReference>
<dbReference type="GO" id="GO:0005886">
    <property type="term" value="C:plasma membrane"/>
    <property type="evidence" value="ECO:0007669"/>
    <property type="project" value="TreeGrafter"/>
</dbReference>
<dbReference type="InterPro" id="IPR036737">
    <property type="entry name" value="OmpA-like_sf"/>
</dbReference>
<gene>
    <name evidence="2" type="ORF">G4223_19375</name>
</gene>
<evidence type="ECO:0000313" key="2">
    <source>
        <dbReference type="EMBL" id="NFV82277.1"/>
    </source>
</evidence>
<evidence type="ECO:0000256" key="1">
    <source>
        <dbReference type="SAM" id="Phobius"/>
    </source>
</evidence>
<protein>
    <submittedName>
        <fullName evidence="2">DUF748 domain-containing protein</fullName>
    </submittedName>
</protein>
<dbReference type="PANTHER" id="PTHR30441:SF4">
    <property type="entry name" value="PROTEIN ASMA"/>
    <property type="match status" value="1"/>
</dbReference>
<comment type="caution">
    <text evidence="2">The sequence shown here is derived from an EMBL/GenBank/DDBJ whole genome shotgun (WGS) entry which is preliminary data.</text>
</comment>
<name>A0A7C9QWN6_9PROT</name>
<keyword evidence="1" id="KW-0812">Transmembrane</keyword>
<keyword evidence="1" id="KW-1133">Transmembrane helix</keyword>
<keyword evidence="1" id="KW-0472">Membrane</keyword>
<dbReference type="GO" id="GO:0090313">
    <property type="term" value="P:regulation of protein targeting to membrane"/>
    <property type="evidence" value="ECO:0007669"/>
    <property type="project" value="TreeGrafter"/>
</dbReference>
<proteinExistence type="predicted"/>
<dbReference type="Gene3D" id="3.30.1330.60">
    <property type="entry name" value="OmpA-like domain"/>
    <property type="match status" value="1"/>
</dbReference>
<dbReference type="Proteomes" id="UP000480684">
    <property type="component" value="Unassembled WGS sequence"/>
</dbReference>
<evidence type="ECO:0000313" key="3">
    <source>
        <dbReference type="Proteomes" id="UP000480684"/>
    </source>
</evidence>
<dbReference type="InterPro" id="IPR008023">
    <property type="entry name" value="DUF748"/>
</dbReference>
<dbReference type="Pfam" id="PF05359">
    <property type="entry name" value="DUF748"/>
    <property type="match status" value="2"/>
</dbReference>
<dbReference type="AlphaFoldDB" id="A0A7C9QWN6"/>
<feature type="transmembrane region" description="Helical" evidence="1">
    <location>
        <begin position="17"/>
        <end position="36"/>
    </location>
</feature>
<dbReference type="InterPro" id="IPR052894">
    <property type="entry name" value="AsmA-related"/>
</dbReference>
<dbReference type="PANTHER" id="PTHR30441">
    <property type="entry name" value="DUF748 DOMAIN-CONTAINING PROTEIN"/>
    <property type="match status" value="1"/>
</dbReference>
<reference evidence="2 3" key="1">
    <citation type="submission" date="2020-02" db="EMBL/GenBank/DDBJ databases">
        <authorList>
            <person name="Dziuba M."/>
            <person name="Kuznetsov B."/>
            <person name="Mardanov A."/>
            <person name="Ravin N."/>
            <person name="Grouzdev D."/>
        </authorList>
    </citation>
    <scope>NUCLEOTIDE SEQUENCE [LARGE SCALE GENOMIC DNA]</scope>
    <source>
        <strain evidence="2 3">SpK</strain>
    </source>
</reference>
<keyword evidence="3" id="KW-1185">Reference proteome</keyword>
<accession>A0A7C9QWN6</accession>
<sequence>MTQFGGRSVFWTRRRTIWAAVVLVATALMTAGGMWLPGWGLRYGLVRALHEVGWPRVTVFSADLSLFKGAVVVRELQAGDDLGSMLGIGGLDLRFRWKPLFSRRVSVERLNLSGVDVDVVRQGETVVVNGLPLTVSGGESTGPLWSYDVTALSLADSRIHVADGPLQAVVEVDRLDIQDLRSWEPDTPVRYALTGRINGATVAIQGTATPFATEPAFAAQVRVDGFVLAAVADVVRQAGGGALSGRLDVDAKLSGGMAAPLGASGTATWHDGGWTDGTVRFAAKQVSLALDSLRWDGDKVALAGTLGGQSIELEDGGVTTFAADSAKLAAAEAGWDGKGRKLSWRGGLHADRHRVAAPGIRIEHASLDWTGSTRFDFAAQATSFVHAEGRAEVTGAALTMGDVSLNAERVATEGMFEHARPTGMLPPLAGAMTAEAEQLALRSPGREWLTARKLDLRDIKLAPGAGASLGRLEAQELTALAQTGKDPFRPRLEARRVVLERASLAADGAMAASALTLDGARARVTRTADGILGLSAAGDGGGGAASLPKLALGRFRIGDGRVDFRDRSLAEPVSLRFDDVDVTADALDTARPDRQSPFTAKARLGVAQIAAEGRVRPFAAVPDGTLKANLKALELTQLSAYVADALGVHVQTGQLDADIAMTADQGKLAGNLNLLLSQFFIAQPDPDTPLAKSADMPVETVLDLLRDGQDRIRLSIPVGGDLSNPNFDISDAVGQAVGGALQTAVFTTLKVAFPLAGLISLVIDDAESRRLALEPLGFAPGLATLDETGHERLAAVAGLMKDHDGVTLTLCGVATQAADAPALAERQQGLVARLRQLVGKDPGAQAQMSERDRLLRLADSRAQAAKAFLAEQGGIDPGRLFVCRSRVETEETAVPRVDMVL</sequence>
<dbReference type="EMBL" id="JAAIYP010000047">
    <property type="protein sequence ID" value="NFV82277.1"/>
    <property type="molecule type" value="Genomic_DNA"/>
</dbReference>
<organism evidence="2 3">
    <name type="scientific">Magnetospirillum aberrantis SpK</name>
    <dbReference type="NCBI Taxonomy" id="908842"/>
    <lineage>
        <taxon>Bacteria</taxon>
        <taxon>Pseudomonadati</taxon>
        <taxon>Pseudomonadota</taxon>
        <taxon>Alphaproteobacteria</taxon>
        <taxon>Rhodospirillales</taxon>
        <taxon>Rhodospirillaceae</taxon>
        <taxon>Magnetospirillum</taxon>
    </lineage>
</organism>